<evidence type="ECO:0000313" key="1">
    <source>
        <dbReference type="EMBL" id="GAA4268117.1"/>
    </source>
</evidence>
<comment type="caution">
    <text evidence="1">The sequence shown here is derived from an EMBL/GenBank/DDBJ whole genome shotgun (WGS) entry which is preliminary data.</text>
</comment>
<dbReference type="RefSeq" id="WP_246046811.1">
    <property type="nucleotide sequence ID" value="NZ_BAABAV010000001.1"/>
</dbReference>
<proteinExistence type="predicted"/>
<dbReference type="EMBL" id="BAABAV010000001">
    <property type="protein sequence ID" value="GAA4268117.1"/>
    <property type="molecule type" value="Genomic_DNA"/>
</dbReference>
<accession>A0ABP8E793</accession>
<keyword evidence="2" id="KW-1185">Reference proteome</keyword>
<evidence type="ECO:0000313" key="2">
    <source>
        <dbReference type="Proteomes" id="UP001500027"/>
    </source>
</evidence>
<evidence type="ECO:0008006" key="3">
    <source>
        <dbReference type="Google" id="ProtNLM"/>
    </source>
</evidence>
<gene>
    <name evidence="1" type="ORF">GCM10022257_02180</name>
</gene>
<sequence length="290" mass="33361">MEYHQDRFEDYSLMVFKGNKLSALLPANKVGNKLYSHQGLSYGGLILEFNQKFGSVIDIFYKILTFLEFNGIKFLQIKEIPFVYLKKPSGELSFMADLLKANIVERYLHSVLCSDNKTLYSKSRLEGEKRGVKHGLVVKEEGDFKTFWNNILIPNLVENYNAMPLHSLKEITLLKKKFPKNLRQFNVFYENKIVAGATIFQSDEVAKLQYISGDKNKNTLGSLDFLQLHLINNVYPQKKYFDLGTSKGNDDNTINKGLLFWKEGFGTGTVTSDVFIIETKNYKLLENVMQ</sequence>
<dbReference type="InterPro" id="IPR016181">
    <property type="entry name" value="Acyl_CoA_acyltransferase"/>
</dbReference>
<dbReference type="SUPFAM" id="SSF55729">
    <property type="entry name" value="Acyl-CoA N-acyltransferases (Nat)"/>
    <property type="match status" value="1"/>
</dbReference>
<name>A0ABP8E793_9FLAO</name>
<protein>
    <recommendedName>
        <fullName evidence="3">GNAT family N-acetyltransferase</fullName>
    </recommendedName>
</protein>
<dbReference type="Proteomes" id="UP001500027">
    <property type="component" value="Unassembled WGS sequence"/>
</dbReference>
<organism evidence="1 2">
    <name type="scientific">Hyunsoonleella aestuarii</name>
    <dbReference type="NCBI Taxonomy" id="912802"/>
    <lineage>
        <taxon>Bacteria</taxon>
        <taxon>Pseudomonadati</taxon>
        <taxon>Bacteroidota</taxon>
        <taxon>Flavobacteriia</taxon>
        <taxon>Flavobacteriales</taxon>
        <taxon>Flavobacteriaceae</taxon>
    </lineage>
</organism>
<dbReference type="Gene3D" id="3.40.630.30">
    <property type="match status" value="1"/>
</dbReference>
<reference evidence="2" key="1">
    <citation type="journal article" date="2019" name="Int. J. Syst. Evol. Microbiol.">
        <title>The Global Catalogue of Microorganisms (GCM) 10K type strain sequencing project: providing services to taxonomists for standard genome sequencing and annotation.</title>
        <authorList>
            <consortium name="The Broad Institute Genomics Platform"/>
            <consortium name="The Broad Institute Genome Sequencing Center for Infectious Disease"/>
            <person name="Wu L."/>
            <person name="Ma J."/>
        </authorList>
    </citation>
    <scope>NUCLEOTIDE SEQUENCE [LARGE SCALE GENOMIC DNA]</scope>
    <source>
        <strain evidence="2">JCM 17452</strain>
    </source>
</reference>